<dbReference type="PANTHER" id="PTHR33202:SF1">
    <property type="entry name" value="FERRIC UPTAKE REGULATION PROTEIN"/>
    <property type="match status" value="1"/>
</dbReference>
<feature type="binding site" evidence="9">
    <location>
        <position position="134"/>
    </location>
    <ligand>
        <name>Zn(2+)</name>
        <dbReference type="ChEBI" id="CHEBI:29105"/>
    </ligand>
</feature>
<evidence type="ECO:0000256" key="2">
    <source>
        <dbReference type="ARBA" id="ARBA00007957"/>
    </source>
</evidence>
<name>A0A2V3WGQ8_9BACI</name>
<dbReference type="GO" id="GO:1900376">
    <property type="term" value="P:regulation of secondary metabolite biosynthetic process"/>
    <property type="evidence" value="ECO:0007669"/>
    <property type="project" value="TreeGrafter"/>
</dbReference>
<dbReference type="Pfam" id="PF01475">
    <property type="entry name" value="FUR"/>
    <property type="match status" value="1"/>
</dbReference>
<dbReference type="Proteomes" id="UP000247922">
    <property type="component" value="Unassembled WGS sequence"/>
</dbReference>
<dbReference type="GO" id="GO:0003700">
    <property type="term" value="F:DNA-binding transcription factor activity"/>
    <property type="evidence" value="ECO:0007669"/>
    <property type="project" value="InterPro"/>
</dbReference>
<proteinExistence type="inferred from homology"/>
<keyword evidence="10" id="KW-0408">Iron</keyword>
<comment type="caution">
    <text evidence="11">The sequence shown here is derived from an EMBL/GenBank/DDBJ whole genome shotgun (WGS) entry which is preliminary data.</text>
</comment>
<evidence type="ECO:0000256" key="10">
    <source>
        <dbReference type="PIRSR" id="PIRSR602481-2"/>
    </source>
</evidence>
<evidence type="ECO:0000256" key="9">
    <source>
        <dbReference type="PIRSR" id="PIRSR602481-1"/>
    </source>
</evidence>
<dbReference type="InterPro" id="IPR043135">
    <property type="entry name" value="Fur_C"/>
</dbReference>
<evidence type="ECO:0000256" key="7">
    <source>
        <dbReference type="ARBA" id="ARBA00023125"/>
    </source>
</evidence>
<keyword evidence="4" id="KW-0678">Repressor</keyword>
<dbReference type="CDD" id="cd07153">
    <property type="entry name" value="Fur_like"/>
    <property type="match status" value="1"/>
</dbReference>
<feature type="binding site" evidence="9">
    <location>
        <position position="131"/>
    </location>
    <ligand>
        <name>Zn(2+)</name>
        <dbReference type="ChEBI" id="CHEBI:29105"/>
    </ligand>
</feature>
<feature type="binding site" evidence="9">
    <location>
        <position position="97"/>
    </location>
    <ligand>
        <name>Zn(2+)</name>
        <dbReference type="ChEBI" id="CHEBI:29105"/>
    </ligand>
</feature>
<dbReference type="Gene3D" id="3.30.1490.190">
    <property type="match status" value="1"/>
</dbReference>
<comment type="cofactor">
    <cofactor evidence="10">
        <name>Mn(2+)</name>
        <dbReference type="ChEBI" id="CHEBI:29035"/>
    </cofactor>
    <cofactor evidence="10">
        <name>Fe(2+)</name>
        <dbReference type="ChEBI" id="CHEBI:29033"/>
    </cofactor>
    <text evidence="10">Binds 1 Mn(2+) or Fe(2+) ion per subunit.</text>
</comment>
<dbReference type="InterPro" id="IPR002481">
    <property type="entry name" value="FUR"/>
</dbReference>
<feature type="binding site" evidence="10">
    <location>
        <position position="88"/>
    </location>
    <ligand>
        <name>Fe cation</name>
        <dbReference type="ChEBI" id="CHEBI:24875"/>
    </ligand>
</feature>
<dbReference type="AlphaFoldDB" id="A0A2V3WGQ8"/>
<evidence type="ECO:0000256" key="6">
    <source>
        <dbReference type="ARBA" id="ARBA00023015"/>
    </source>
</evidence>
<keyword evidence="7" id="KW-0238">DNA-binding</keyword>
<dbReference type="OrthoDB" id="8659436at2"/>
<feature type="binding site" evidence="10">
    <location>
        <position position="123"/>
    </location>
    <ligand>
        <name>Fe cation</name>
        <dbReference type="ChEBI" id="CHEBI:24875"/>
    </ligand>
</feature>
<keyword evidence="9" id="KW-0479">Metal-binding</keyword>
<keyword evidence="6" id="KW-0805">Transcription regulation</keyword>
<organism evidence="11 12">
    <name type="scientific">Streptohalobacillus salinus</name>
    <dbReference type="NCBI Taxonomy" id="621096"/>
    <lineage>
        <taxon>Bacteria</taxon>
        <taxon>Bacillati</taxon>
        <taxon>Bacillota</taxon>
        <taxon>Bacilli</taxon>
        <taxon>Bacillales</taxon>
        <taxon>Bacillaceae</taxon>
        <taxon>Streptohalobacillus</taxon>
    </lineage>
</organism>
<dbReference type="Gene3D" id="1.10.10.10">
    <property type="entry name" value="Winged helix-like DNA-binding domain superfamily/Winged helix DNA-binding domain"/>
    <property type="match status" value="1"/>
</dbReference>
<dbReference type="EMBL" id="QJJR01000005">
    <property type="protein sequence ID" value="PXW91425.1"/>
    <property type="molecule type" value="Genomic_DNA"/>
</dbReference>
<keyword evidence="3" id="KW-0963">Cytoplasm</keyword>
<evidence type="ECO:0000313" key="12">
    <source>
        <dbReference type="Proteomes" id="UP000247922"/>
    </source>
</evidence>
<comment type="cofactor">
    <cofactor evidence="9">
        <name>Zn(2+)</name>
        <dbReference type="ChEBI" id="CHEBI:29105"/>
    </cofactor>
    <text evidence="9">Binds 1 zinc ion per subunit.</text>
</comment>
<gene>
    <name evidence="11" type="ORF">DES38_10545</name>
</gene>
<reference evidence="11 12" key="1">
    <citation type="submission" date="2018-05" db="EMBL/GenBank/DDBJ databases">
        <title>Genomic Encyclopedia of Type Strains, Phase IV (KMG-IV): sequencing the most valuable type-strain genomes for metagenomic binning, comparative biology and taxonomic classification.</title>
        <authorList>
            <person name="Goeker M."/>
        </authorList>
    </citation>
    <scope>NUCLEOTIDE SEQUENCE [LARGE SCALE GENOMIC DNA]</scope>
    <source>
        <strain evidence="11 12">DSM 22440</strain>
    </source>
</reference>
<sequence length="138" mass="16270">MRLDEALDVLKEKGYKYTNKRAMILEYFNDEGKYRTAKDLLNHLEPHFDGISFDTIYRNLHLFSELGILESTELAGEKHYQMRCTNHHHHHFICKNCGITKEIHCCPMDTIGTELDNYMIESHKFEIYGLCPQCQEQA</sequence>
<keyword evidence="8" id="KW-0804">Transcription</keyword>
<evidence type="ECO:0000256" key="4">
    <source>
        <dbReference type="ARBA" id="ARBA00022491"/>
    </source>
</evidence>
<dbReference type="PANTHER" id="PTHR33202">
    <property type="entry name" value="ZINC UPTAKE REGULATION PROTEIN"/>
    <property type="match status" value="1"/>
</dbReference>
<evidence type="ECO:0000256" key="5">
    <source>
        <dbReference type="ARBA" id="ARBA00022833"/>
    </source>
</evidence>
<dbReference type="InterPro" id="IPR036388">
    <property type="entry name" value="WH-like_DNA-bd_sf"/>
</dbReference>
<dbReference type="GO" id="GO:0008270">
    <property type="term" value="F:zinc ion binding"/>
    <property type="evidence" value="ECO:0007669"/>
    <property type="project" value="TreeGrafter"/>
</dbReference>
<dbReference type="GO" id="GO:0005737">
    <property type="term" value="C:cytoplasm"/>
    <property type="evidence" value="ECO:0007669"/>
    <property type="project" value="UniProtKB-SubCell"/>
</dbReference>
<evidence type="ECO:0000313" key="11">
    <source>
        <dbReference type="EMBL" id="PXW91425.1"/>
    </source>
</evidence>
<dbReference type="GO" id="GO:0045892">
    <property type="term" value="P:negative regulation of DNA-templated transcription"/>
    <property type="evidence" value="ECO:0007669"/>
    <property type="project" value="TreeGrafter"/>
</dbReference>
<evidence type="ECO:0000256" key="8">
    <source>
        <dbReference type="ARBA" id="ARBA00023163"/>
    </source>
</evidence>
<comment type="subcellular location">
    <subcellularLocation>
        <location evidence="1">Cytoplasm</location>
    </subcellularLocation>
</comment>
<protein>
    <submittedName>
        <fullName evidence="11">Fur family zinc uptake regulator</fullName>
    </submittedName>
</protein>
<feature type="binding site" evidence="9">
    <location>
        <position position="94"/>
    </location>
    <ligand>
        <name>Zn(2+)</name>
        <dbReference type="ChEBI" id="CHEBI:29105"/>
    </ligand>
</feature>
<evidence type="ECO:0000256" key="3">
    <source>
        <dbReference type="ARBA" id="ARBA00022490"/>
    </source>
</evidence>
<dbReference type="InterPro" id="IPR036390">
    <property type="entry name" value="WH_DNA-bd_sf"/>
</dbReference>
<keyword evidence="5 9" id="KW-0862">Zinc</keyword>
<evidence type="ECO:0000256" key="1">
    <source>
        <dbReference type="ARBA" id="ARBA00004496"/>
    </source>
</evidence>
<accession>A0A2V3WGQ8</accession>
<dbReference type="RefSeq" id="WP_110251206.1">
    <property type="nucleotide sequence ID" value="NZ_QJJR01000005.1"/>
</dbReference>
<dbReference type="GO" id="GO:0000976">
    <property type="term" value="F:transcription cis-regulatory region binding"/>
    <property type="evidence" value="ECO:0007669"/>
    <property type="project" value="TreeGrafter"/>
</dbReference>
<comment type="similarity">
    <text evidence="2">Belongs to the Fur family.</text>
</comment>
<dbReference type="SUPFAM" id="SSF46785">
    <property type="entry name" value="Winged helix' DNA-binding domain"/>
    <property type="match status" value="1"/>
</dbReference>
<keyword evidence="12" id="KW-1185">Reference proteome</keyword>